<gene>
    <name evidence="4" type="primary">LOC112681566</name>
    <name evidence="2" type="ORF">g.8692</name>
</gene>
<dbReference type="Proteomes" id="UP000694846">
    <property type="component" value="Unplaced"/>
</dbReference>
<accession>A0A2S2QDW6</accession>
<dbReference type="RefSeq" id="XP_025407594.1">
    <property type="nucleotide sequence ID" value="XM_025551809.1"/>
</dbReference>
<sequence length="272" mass="31295">MMDNDDNSNINNIARQTTVVCNGMKCWVALYTFVFDFLHCRRHTEEKTDCFKMFLEVSSFQQFCFINIMWFVVNFKKDNTVDVVPSSWYKNGLCAWPIKCSNTKKIVQKKFPPNKKDFKWHIARKLGSCYDTYEEAKYKAKIAQESSDLSGTEYILKDRKVRAKMIDNSPSPSPKKKAIKSPPDIFLNKDLVSECESNDDSDLDPDYALHIADTSQIFLNYDNADDNSPNEKSLTTTKTISDSKLLKPQKKFLSYTQPTKGSKSNHLFDASS</sequence>
<dbReference type="OrthoDB" id="6627803at2759"/>
<dbReference type="AlphaFoldDB" id="A0A2S2QDW6"/>
<evidence type="ECO:0000256" key="1">
    <source>
        <dbReference type="SAM" id="MobiDB-lite"/>
    </source>
</evidence>
<feature type="compositionally biased region" description="Polar residues" evidence="1">
    <location>
        <begin position="254"/>
        <end position="272"/>
    </location>
</feature>
<proteinExistence type="predicted"/>
<name>A0A2S2QDW6_9HEMI</name>
<evidence type="ECO:0000313" key="3">
    <source>
        <dbReference type="Proteomes" id="UP000694846"/>
    </source>
</evidence>
<reference evidence="4" key="2">
    <citation type="submission" date="2025-04" db="UniProtKB">
        <authorList>
            <consortium name="RefSeq"/>
        </authorList>
    </citation>
    <scope>IDENTIFICATION</scope>
</reference>
<dbReference type="EMBL" id="GGMS01006734">
    <property type="protein sequence ID" value="MBY75937.1"/>
    <property type="molecule type" value="Transcribed_RNA"/>
</dbReference>
<reference evidence="2" key="1">
    <citation type="submission" date="2018-04" db="EMBL/GenBank/DDBJ databases">
        <title>Transcriptome assembly of Sipha flava.</title>
        <authorList>
            <person name="Scully E.D."/>
            <person name="Geib S.M."/>
            <person name="Palmer N.A."/>
            <person name="Koch K."/>
            <person name="Bradshaw J."/>
            <person name="Heng-Moss T."/>
            <person name="Sarath G."/>
        </authorList>
    </citation>
    <scope>NUCLEOTIDE SEQUENCE</scope>
</reference>
<evidence type="ECO:0000313" key="2">
    <source>
        <dbReference type="EMBL" id="MBY75937.1"/>
    </source>
</evidence>
<organism evidence="2">
    <name type="scientific">Sipha flava</name>
    <name type="common">yellow sugarcane aphid</name>
    <dbReference type="NCBI Taxonomy" id="143950"/>
    <lineage>
        <taxon>Eukaryota</taxon>
        <taxon>Metazoa</taxon>
        <taxon>Ecdysozoa</taxon>
        <taxon>Arthropoda</taxon>
        <taxon>Hexapoda</taxon>
        <taxon>Insecta</taxon>
        <taxon>Pterygota</taxon>
        <taxon>Neoptera</taxon>
        <taxon>Paraneoptera</taxon>
        <taxon>Hemiptera</taxon>
        <taxon>Sternorrhyncha</taxon>
        <taxon>Aphidomorpha</taxon>
        <taxon>Aphidoidea</taxon>
        <taxon>Aphididae</taxon>
        <taxon>Sipha</taxon>
    </lineage>
</organism>
<feature type="region of interest" description="Disordered" evidence="1">
    <location>
        <begin position="253"/>
        <end position="272"/>
    </location>
</feature>
<dbReference type="GeneID" id="112681566"/>
<keyword evidence="3" id="KW-1185">Reference proteome</keyword>
<evidence type="ECO:0000313" key="4">
    <source>
        <dbReference type="RefSeq" id="XP_025407594.1"/>
    </source>
</evidence>
<protein>
    <submittedName>
        <fullName evidence="4">Uncharacterized protein LOC112681566</fullName>
    </submittedName>
</protein>